<dbReference type="InterPro" id="IPR036047">
    <property type="entry name" value="F-box-like_dom_sf"/>
</dbReference>
<proteinExistence type="predicted"/>
<dbReference type="PROSITE" id="PS51194">
    <property type="entry name" value="HELICASE_CTER"/>
    <property type="match status" value="1"/>
</dbReference>
<dbReference type="GO" id="GO:0016787">
    <property type="term" value="F:hydrolase activity"/>
    <property type="evidence" value="ECO:0007669"/>
    <property type="project" value="UniProtKB-KW"/>
</dbReference>
<dbReference type="GO" id="GO:0006281">
    <property type="term" value="P:DNA repair"/>
    <property type="evidence" value="ECO:0007669"/>
    <property type="project" value="TreeGrafter"/>
</dbReference>
<dbReference type="InterPro" id="IPR027417">
    <property type="entry name" value="P-loop_NTPase"/>
</dbReference>
<keyword evidence="4" id="KW-0347">Helicase</keyword>
<evidence type="ECO:0000256" key="1">
    <source>
        <dbReference type="ARBA" id="ARBA00022801"/>
    </source>
</evidence>
<evidence type="ECO:0000259" key="2">
    <source>
        <dbReference type="PROSITE" id="PS50181"/>
    </source>
</evidence>
<dbReference type="SUPFAM" id="SSF81383">
    <property type="entry name" value="F-box domain"/>
    <property type="match status" value="1"/>
</dbReference>
<evidence type="ECO:0000259" key="3">
    <source>
        <dbReference type="PROSITE" id="PS51194"/>
    </source>
</evidence>
<organism evidence="4">
    <name type="scientific">Pithovirus LCPAC302</name>
    <dbReference type="NCBI Taxonomy" id="2506593"/>
    <lineage>
        <taxon>Viruses</taxon>
        <taxon>Pithoviruses</taxon>
    </lineage>
</organism>
<accession>A0A481Z6E5</accession>
<evidence type="ECO:0000313" key="4">
    <source>
        <dbReference type="EMBL" id="QBK91454.1"/>
    </source>
</evidence>
<keyword evidence="4" id="KW-0067">ATP-binding</keyword>
<reference evidence="4" key="1">
    <citation type="journal article" date="2019" name="MBio">
        <title>Virus Genomes from Deep Sea Sediments Expand the Ocean Megavirome and Support Independent Origins of Viral Gigantism.</title>
        <authorList>
            <person name="Backstrom D."/>
            <person name="Yutin N."/>
            <person name="Jorgensen S.L."/>
            <person name="Dharamshi J."/>
            <person name="Homa F."/>
            <person name="Zaremba-Niedwiedzka K."/>
            <person name="Spang A."/>
            <person name="Wolf Y.I."/>
            <person name="Koonin E.V."/>
            <person name="Ettema T.J."/>
        </authorList>
    </citation>
    <scope>NUCLEOTIDE SEQUENCE</scope>
</reference>
<dbReference type="PANTHER" id="PTHR45766">
    <property type="entry name" value="DNA ANNEALING HELICASE AND ENDONUCLEASE ZRANB3 FAMILY MEMBER"/>
    <property type="match status" value="1"/>
</dbReference>
<dbReference type="CDD" id="cd18793">
    <property type="entry name" value="SF2_C_SNF"/>
    <property type="match status" value="1"/>
</dbReference>
<dbReference type="InterPro" id="IPR001810">
    <property type="entry name" value="F-box_dom"/>
</dbReference>
<protein>
    <submittedName>
        <fullName evidence="4">DEAD/SNF2-like helicase</fullName>
    </submittedName>
</protein>
<dbReference type="Gene3D" id="3.40.50.300">
    <property type="entry name" value="P-loop containing nucleotide triphosphate hydrolases"/>
    <property type="match status" value="2"/>
</dbReference>
<dbReference type="InterPro" id="IPR049730">
    <property type="entry name" value="SNF2/RAD54-like_C"/>
</dbReference>
<name>A0A481Z6E5_9VIRU</name>
<keyword evidence="4" id="KW-0547">Nucleotide-binding</keyword>
<dbReference type="InterPro" id="IPR001650">
    <property type="entry name" value="Helicase_C-like"/>
</dbReference>
<feature type="domain" description="Helicase C-terminal" evidence="3">
    <location>
        <begin position="397"/>
        <end position="563"/>
    </location>
</feature>
<dbReference type="SUPFAM" id="SSF52540">
    <property type="entry name" value="P-loop containing nucleoside triphosphate hydrolases"/>
    <property type="match status" value="2"/>
</dbReference>
<gene>
    <name evidence="4" type="ORF">LCPAC302_00740</name>
</gene>
<dbReference type="PROSITE" id="PS50181">
    <property type="entry name" value="FBOX"/>
    <property type="match status" value="1"/>
</dbReference>
<dbReference type="EMBL" id="MK500538">
    <property type="protein sequence ID" value="QBK91454.1"/>
    <property type="molecule type" value="Genomic_DNA"/>
</dbReference>
<dbReference type="Pfam" id="PF00271">
    <property type="entry name" value="Helicase_C"/>
    <property type="match status" value="1"/>
</dbReference>
<sequence>MKHVPKNLLWKIADKLSNQDLMTLCLTNKRYYDIICNNKQFWYWKIYKRFGDEFEIPYSLRQDCLNNPKCIWDKLTMVKPINIQPQQVKHFQRIIKILNHEYGYLDVSPFGAGKTHITFAIAATFKLNMIVVCPKSTINNWKKWGYIYGIKIINIITYQSLRGQECYNLNHNLLERVNGEYRGSEFFDKCVKSKLLLVFDEYQNLKNNNTQLASGHALVKSLVRLVRMGYKSRIALLSGTPCEEKDYVTSTFKMLGIILSDKLYNYNRSSKKYELIGIQEAINKCNSYDPDETFAIACREVNKGTAKTICYELYTRVLKRFIVSSMPPPPIDAKKDARNFYILMPDKDVNRLKNGILLFRSATNYKHDIQEVDLSGVNWGDVTTSRMEIDSSKIDSVVRLAIQNLTSDPNCKVLIYCNYKRDMKKTHSMLSKYNPLIMDGSSSEKQRKTIIDKFQADNNGNRVIISNPKVGGVGIDLDDKYGNRQRFMYILPSYFFTDQFQATGRIHRIGTKSKATIRFVYSRAFPHETGILNSMAKKSQVVRSMVTKDQIDIKFPGEYEELLELTPTEIELGKEKDMEITIYEAEQKEFKDKFNKRKEKYKGPHGQIQQRIDEIIIEKDIDKDKLKAYKRYMELIIIGMNEKEAVKHVCNEINKMILSRQNNDVHTVSKVYDTDKYCTEKNMIEFIEGFSV</sequence>
<dbReference type="GO" id="GO:0004386">
    <property type="term" value="F:helicase activity"/>
    <property type="evidence" value="ECO:0007669"/>
    <property type="project" value="UniProtKB-KW"/>
</dbReference>
<keyword evidence="1" id="KW-0378">Hydrolase</keyword>
<feature type="domain" description="F-box" evidence="2">
    <location>
        <begin position="1"/>
        <end position="45"/>
    </location>
</feature>
<dbReference type="GO" id="GO:0031297">
    <property type="term" value="P:replication fork processing"/>
    <property type="evidence" value="ECO:0007669"/>
    <property type="project" value="TreeGrafter"/>
</dbReference>
<dbReference type="PANTHER" id="PTHR45766:SF6">
    <property type="entry name" value="SWI_SNF-RELATED MATRIX-ASSOCIATED ACTIN-DEPENDENT REGULATOR OF CHROMATIN SUBFAMILY A-LIKE PROTEIN 1"/>
    <property type="match status" value="1"/>
</dbReference>